<sequence>MSSGKKASLSEGDEINEINEISGGGIITIQPLDIQQMQSSYAKTYPLGDNPHGFYGGMMNCLGVLCGTFGSIPLCFCFPNPYKKVGQGFVGLISRFGQFYKSVDPGLVKVNVFTEEIQKVDIKIQVTDIPRQAIMTKPLLNDCIENREAIAFEIKEIIDEPAHAWGVKDIQFSADLQSSLSSAAQQKRIGESKVIAAQAEAAELLNSPAAMQIRYLETMAAMSKTTGAKVIFMPFNSLHDGPGPSTSSDGKLNPASATIYQTMADNY</sequence>
<comment type="similarity">
    <text evidence="1">Belongs to the band 7/mec-2 family.</text>
</comment>
<dbReference type="EMBL" id="CAJVPK010000069">
    <property type="protein sequence ID" value="CAG8442310.1"/>
    <property type="molecule type" value="Genomic_DNA"/>
</dbReference>
<organism evidence="3 4">
    <name type="scientific">Diversispora eburnea</name>
    <dbReference type="NCBI Taxonomy" id="1213867"/>
    <lineage>
        <taxon>Eukaryota</taxon>
        <taxon>Fungi</taxon>
        <taxon>Fungi incertae sedis</taxon>
        <taxon>Mucoromycota</taxon>
        <taxon>Glomeromycotina</taxon>
        <taxon>Glomeromycetes</taxon>
        <taxon>Diversisporales</taxon>
        <taxon>Diversisporaceae</taxon>
        <taxon>Diversispora</taxon>
    </lineage>
</organism>
<dbReference type="InterPro" id="IPR043202">
    <property type="entry name" value="Band-7_stomatin-like"/>
</dbReference>
<keyword evidence="4" id="KW-1185">Reference proteome</keyword>
<dbReference type="PANTHER" id="PTHR10264">
    <property type="entry name" value="BAND 7 PROTEIN-RELATED"/>
    <property type="match status" value="1"/>
</dbReference>
<gene>
    <name evidence="3" type="ORF">DEBURN_LOCUS1537</name>
</gene>
<dbReference type="Pfam" id="PF01145">
    <property type="entry name" value="Band_7"/>
    <property type="match status" value="1"/>
</dbReference>
<evidence type="ECO:0000256" key="1">
    <source>
        <dbReference type="ARBA" id="ARBA00008164"/>
    </source>
</evidence>
<dbReference type="Proteomes" id="UP000789706">
    <property type="component" value="Unassembled WGS sequence"/>
</dbReference>
<reference evidence="3" key="1">
    <citation type="submission" date="2021-06" db="EMBL/GenBank/DDBJ databases">
        <authorList>
            <person name="Kallberg Y."/>
            <person name="Tangrot J."/>
            <person name="Rosling A."/>
        </authorList>
    </citation>
    <scope>NUCLEOTIDE SEQUENCE</scope>
    <source>
        <strain evidence="3">AZ414A</strain>
    </source>
</reference>
<dbReference type="AlphaFoldDB" id="A0A9N8V985"/>
<comment type="caution">
    <text evidence="3">The sequence shown here is derived from an EMBL/GenBank/DDBJ whole genome shotgun (WGS) entry which is preliminary data.</text>
</comment>
<dbReference type="GO" id="GO:0005886">
    <property type="term" value="C:plasma membrane"/>
    <property type="evidence" value="ECO:0007669"/>
    <property type="project" value="InterPro"/>
</dbReference>
<feature type="domain" description="Band 7" evidence="2">
    <location>
        <begin position="83"/>
        <end position="137"/>
    </location>
</feature>
<evidence type="ECO:0000259" key="2">
    <source>
        <dbReference type="Pfam" id="PF01145"/>
    </source>
</evidence>
<evidence type="ECO:0000313" key="3">
    <source>
        <dbReference type="EMBL" id="CAG8442310.1"/>
    </source>
</evidence>
<name>A0A9N8V985_9GLOM</name>
<dbReference type="InterPro" id="IPR036013">
    <property type="entry name" value="Band_7/SPFH_dom_sf"/>
</dbReference>
<accession>A0A9N8V985</accession>
<dbReference type="InterPro" id="IPR001107">
    <property type="entry name" value="Band_7"/>
</dbReference>
<proteinExistence type="inferred from homology"/>
<dbReference type="SUPFAM" id="SSF117892">
    <property type="entry name" value="Band 7/SPFH domain"/>
    <property type="match status" value="1"/>
</dbReference>
<dbReference type="PANTHER" id="PTHR10264:SF19">
    <property type="entry name" value="AT06885P-RELATED"/>
    <property type="match status" value="1"/>
</dbReference>
<dbReference type="OrthoDB" id="2105077at2759"/>
<evidence type="ECO:0000313" key="4">
    <source>
        <dbReference type="Proteomes" id="UP000789706"/>
    </source>
</evidence>
<protein>
    <submittedName>
        <fullName evidence="3">2202_t:CDS:1</fullName>
    </submittedName>
</protein>